<gene>
    <name evidence="1" type="ORF">LCGC14_1068560</name>
</gene>
<dbReference type="EMBL" id="LAZR01004585">
    <property type="protein sequence ID" value="KKN07301.1"/>
    <property type="molecule type" value="Genomic_DNA"/>
</dbReference>
<comment type="caution">
    <text evidence="1">The sequence shown here is derived from an EMBL/GenBank/DDBJ whole genome shotgun (WGS) entry which is preliminary data.</text>
</comment>
<protein>
    <submittedName>
        <fullName evidence="1">Uncharacterized protein</fullName>
    </submittedName>
</protein>
<proteinExistence type="predicted"/>
<accession>A0A0F9Q249</accession>
<organism evidence="1">
    <name type="scientific">marine sediment metagenome</name>
    <dbReference type="NCBI Taxonomy" id="412755"/>
    <lineage>
        <taxon>unclassified sequences</taxon>
        <taxon>metagenomes</taxon>
        <taxon>ecological metagenomes</taxon>
    </lineage>
</organism>
<evidence type="ECO:0000313" key="1">
    <source>
        <dbReference type="EMBL" id="KKN07301.1"/>
    </source>
</evidence>
<name>A0A0F9Q249_9ZZZZ</name>
<dbReference type="AlphaFoldDB" id="A0A0F9Q249"/>
<reference evidence="1" key="1">
    <citation type="journal article" date="2015" name="Nature">
        <title>Complex archaea that bridge the gap between prokaryotes and eukaryotes.</title>
        <authorList>
            <person name="Spang A."/>
            <person name="Saw J.H."/>
            <person name="Jorgensen S.L."/>
            <person name="Zaremba-Niedzwiedzka K."/>
            <person name="Martijn J."/>
            <person name="Lind A.E."/>
            <person name="van Eijk R."/>
            <person name="Schleper C."/>
            <person name="Guy L."/>
            <person name="Ettema T.J."/>
        </authorList>
    </citation>
    <scope>NUCLEOTIDE SEQUENCE</scope>
</reference>
<sequence>MWLYMWRSAPYTVPDKINPNDKRIEALKDLIKSLIIKHYTVSKKIHNESQDIVQIVEMMCRNYGEFYRNEYLGQSRPDYHKLIRNFFKCSLEEWFFIFYRNKTFPGKP</sequence>